<dbReference type="WBParaSite" id="Csp11.Scaffold630.g21639.t1">
    <property type="protein sequence ID" value="Csp11.Scaffold630.g21639.t1"/>
    <property type="gene ID" value="Csp11.Scaffold630.g21639"/>
</dbReference>
<dbReference type="eggNOG" id="ENOG502TI6B">
    <property type="taxonomic scope" value="Eukaryota"/>
</dbReference>
<protein>
    <submittedName>
        <fullName evidence="3">FTH domain-containing protein</fullName>
    </submittedName>
</protein>
<evidence type="ECO:0000313" key="2">
    <source>
        <dbReference type="Proteomes" id="UP000095282"/>
    </source>
</evidence>
<evidence type="ECO:0000313" key="3">
    <source>
        <dbReference type="WBParaSite" id="Csp11.Scaffold630.g21639.t1"/>
    </source>
</evidence>
<dbReference type="InterPro" id="IPR002900">
    <property type="entry name" value="DUF38/FTH_CAE_spp"/>
</dbReference>
<accession>A0A1I7V250</accession>
<keyword evidence="2" id="KW-1185">Reference proteome</keyword>
<dbReference type="AlphaFoldDB" id="A0A1I7V250"/>
<evidence type="ECO:0000259" key="1">
    <source>
        <dbReference type="Pfam" id="PF01827"/>
    </source>
</evidence>
<feature type="domain" description="DUF38" evidence="1">
    <location>
        <begin position="2"/>
        <end position="100"/>
    </location>
</feature>
<proteinExistence type="predicted"/>
<dbReference type="Pfam" id="PF01827">
    <property type="entry name" value="FTH"/>
    <property type="match status" value="1"/>
</dbReference>
<dbReference type="Proteomes" id="UP000095282">
    <property type="component" value="Unplaced"/>
</dbReference>
<sequence>MDAKHLESLLICHGLPTTCLDLLTETEQWKNLKKIGFGEVENPNIDSFLHLEKIRFEARKMSPEDVWKLVQRFQKPLPTGSYFDITVNHDADVDDILTYFRKKGVDVRSNPVRPGDNERYIHTQRFVIPKTKEDHVLIVRMNNSRVYGWVGKASRFN</sequence>
<reference evidence="3" key="1">
    <citation type="submission" date="2016-11" db="UniProtKB">
        <authorList>
            <consortium name="WormBaseParasite"/>
        </authorList>
    </citation>
    <scope>IDENTIFICATION</scope>
</reference>
<name>A0A1I7V250_9PELO</name>
<organism evidence="2 3">
    <name type="scientific">Caenorhabditis tropicalis</name>
    <dbReference type="NCBI Taxonomy" id="1561998"/>
    <lineage>
        <taxon>Eukaryota</taxon>
        <taxon>Metazoa</taxon>
        <taxon>Ecdysozoa</taxon>
        <taxon>Nematoda</taxon>
        <taxon>Chromadorea</taxon>
        <taxon>Rhabditida</taxon>
        <taxon>Rhabditina</taxon>
        <taxon>Rhabditomorpha</taxon>
        <taxon>Rhabditoidea</taxon>
        <taxon>Rhabditidae</taxon>
        <taxon>Peloderinae</taxon>
        <taxon>Caenorhabditis</taxon>
    </lineage>
</organism>